<accession>A0A6L9L720</accession>
<dbReference type="InterPro" id="IPR036097">
    <property type="entry name" value="HisK_dim/P_sf"/>
</dbReference>
<dbReference type="SUPFAM" id="SSF63829">
    <property type="entry name" value="Calcium-dependent phosphotriesterase"/>
    <property type="match status" value="1"/>
</dbReference>
<dbReference type="Pfam" id="PF00512">
    <property type="entry name" value="HisKA"/>
    <property type="match status" value="1"/>
</dbReference>
<feature type="domain" description="Histidine kinase" evidence="14">
    <location>
        <begin position="809"/>
        <end position="1040"/>
    </location>
</feature>
<keyword evidence="3 9" id="KW-0597">Phosphoprotein</keyword>
<keyword evidence="8" id="KW-0804">Transcription</keyword>
<dbReference type="SUPFAM" id="SSF55874">
    <property type="entry name" value="ATPase domain of HSP90 chaperone/DNA topoisomerase II/histidine kinase"/>
    <property type="match status" value="1"/>
</dbReference>
<keyword evidence="4" id="KW-0808">Transferase</keyword>
<evidence type="ECO:0000256" key="7">
    <source>
        <dbReference type="ARBA" id="ARBA00023125"/>
    </source>
</evidence>
<evidence type="ECO:0000256" key="8">
    <source>
        <dbReference type="ARBA" id="ARBA00023163"/>
    </source>
</evidence>
<dbReference type="SMART" id="SM00388">
    <property type="entry name" value="HisKA"/>
    <property type="match status" value="1"/>
</dbReference>
<dbReference type="Pfam" id="PF02518">
    <property type="entry name" value="HATPase_c"/>
    <property type="match status" value="1"/>
</dbReference>
<evidence type="ECO:0000313" key="17">
    <source>
        <dbReference type="Proteomes" id="UP000474175"/>
    </source>
</evidence>
<dbReference type="InterPro" id="IPR011006">
    <property type="entry name" value="CheY-like_superfamily"/>
</dbReference>
<dbReference type="SUPFAM" id="SSF46689">
    <property type="entry name" value="Homeodomain-like"/>
    <property type="match status" value="1"/>
</dbReference>
<feature type="domain" description="HTH araC/xylS-type" evidence="13">
    <location>
        <begin position="1221"/>
        <end position="1319"/>
    </location>
</feature>
<keyword evidence="5" id="KW-0418">Kinase</keyword>
<evidence type="ECO:0000259" key="15">
    <source>
        <dbReference type="PROSITE" id="PS50110"/>
    </source>
</evidence>
<dbReference type="PROSITE" id="PS01124">
    <property type="entry name" value="HTH_ARAC_FAMILY_2"/>
    <property type="match status" value="1"/>
</dbReference>
<dbReference type="SMART" id="SM00448">
    <property type="entry name" value="REC"/>
    <property type="match status" value="1"/>
</dbReference>
<dbReference type="InterPro" id="IPR011043">
    <property type="entry name" value="Gal_Oxase/kelch_b-propeller"/>
</dbReference>
<dbReference type="Pfam" id="PF07494">
    <property type="entry name" value="Reg_prop"/>
    <property type="match status" value="2"/>
</dbReference>
<feature type="modified residue" description="4-aspartylphosphate" evidence="9">
    <location>
        <position position="1121"/>
    </location>
</feature>
<sequence length="1321" mass="150552">MLLVLLLTTLFVSSLLAQVSTSTLPQPESITYRQGLPQAFVPSIIQDRQGFIWMTTRDGLCRYDGVNFKVFQPNSDGKPGLSSSSLFGIELDRHGKIWIFSDENDVDILDPVTEKFTNISRQPFYRKHFGREVISTFFVDKQDRLWLSFLSNKVVCIEPRTNHIHHYNRPPVPGYLPTFDSFLQDAQGTVWMSNKTGLYRLDQSQDRFISYALPDNDIRGMHLRPNNQLFLVSPRSVMLLQPTTGQLSRIPLPANVNVTDLWHHTQITADSKENVYFNIYNQLFRFNENKRFDLLTELDAKTEFRGLFVDKSDVLWAGTHRIGLLKYNLNVNSFKAGSYRTGFYQDLFVQNLGFPASPIYKIAKNESPYFFRYTFDKAGKLWFNMGNNHIYQADLSTKQLTEIPFPIELSLRHLWNDPVTSMATDPSGHIWVLTDSLAVWYENGQWNPFPHPIRTPTQHNNVSQATRITQGMDGPMLQLVVDEQSLWIASKTNGLYQVDRKNGQIRQYRHQPSDLTSLSSNQLFCLASDPVDKSILWIGTFGNGLCRFNKRTGKSRRFTKQDGLPNNVIYAAIPDQQHFLWIATNQGICRLNRQTFQTRTYTHEDGLWEDEFNRFHFLHLPDDQIIMGGLGGITSFYPRQLRDDNYQTPVQITGIEVNNQPLKRSAQSDSLPVQSIQTLELPYNQNFLTINFAALQYNSQPKLRYRYQLVGLNNNWVETPRPVAEYTDLRWGTYSLRLNASNTSGIWSKHIRVLTLIIHPPWWATWWAILLYVLAFIGIVYGIIRTYLTGQEAKQLREIDALKARFFTNIAHEFRTPLTLILAPTENLRNRLKTPEDHRQLDLINQHANQLLGLVNQLMDLAKAEAHVLKVNEVQGDLVEFLTRLVHSFEPQAVAKGIQLTLRTDNITSQYWFDTDKLERIVSNLIANALKFTPMGGKVSVELSLINRLGFNRFPDTIAPQSSLLQLSIADNGIGVPPEQLPHIFDRFYRGDSSGVEYQEGTGIGLALVKELVEIQAGTITATSKVSIGTTFTLTLPYRPAEALPDFPPKPAPLPQHPLQQPTNDSVAEETAVVLLVEDNAALSDFIADTFPANYQIHRAANGAEGLEKASQLIPDLIISDVYMPVMDGYTLCSRLKKDTRTSHIPIILLTAKSSIDSRLEGLSLGADDYIAKPFHIQELQLRVRNLLEQRRQLRERIVSSLANPATPTDSITIATDPLLDKLSQLIEQHLDVASFGAEELVLESGLSRMNLHRKLKALTGESTGEFIRNYRLKRAAQLLRQGYSVSETAYLVGFEDPSYFARSFRKTYQMTPSSYSNMYK</sequence>
<keyword evidence="7" id="KW-0238">DNA-binding</keyword>
<dbReference type="GO" id="GO:0003700">
    <property type="term" value="F:DNA-binding transcription factor activity"/>
    <property type="evidence" value="ECO:0007669"/>
    <property type="project" value="InterPro"/>
</dbReference>
<dbReference type="SUPFAM" id="SSF47384">
    <property type="entry name" value="Homodimeric domain of signal transducing histidine kinase"/>
    <property type="match status" value="1"/>
</dbReference>
<evidence type="ECO:0000256" key="1">
    <source>
        <dbReference type="ARBA" id="ARBA00000085"/>
    </source>
</evidence>
<dbReference type="Pfam" id="PF12833">
    <property type="entry name" value="HTH_18"/>
    <property type="match status" value="1"/>
</dbReference>
<dbReference type="InterPro" id="IPR003661">
    <property type="entry name" value="HisK_dim/P_dom"/>
</dbReference>
<dbReference type="Proteomes" id="UP000474175">
    <property type="component" value="Unassembled WGS sequence"/>
</dbReference>
<keyword evidence="11" id="KW-0472">Membrane</keyword>
<dbReference type="SMART" id="SM00342">
    <property type="entry name" value="HTH_ARAC"/>
    <property type="match status" value="1"/>
</dbReference>
<evidence type="ECO:0000259" key="13">
    <source>
        <dbReference type="PROSITE" id="PS01124"/>
    </source>
</evidence>
<dbReference type="InterPro" id="IPR009057">
    <property type="entry name" value="Homeodomain-like_sf"/>
</dbReference>
<dbReference type="CDD" id="cd00082">
    <property type="entry name" value="HisKA"/>
    <property type="match status" value="1"/>
</dbReference>
<dbReference type="Gene3D" id="2.130.10.10">
    <property type="entry name" value="YVTN repeat-like/Quinoprotein amine dehydrogenase"/>
    <property type="match status" value="3"/>
</dbReference>
<name>A0A6L9L720_9BACT</name>
<dbReference type="PROSITE" id="PS50109">
    <property type="entry name" value="HIS_KIN"/>
    <property type="match status" value="1"/>
</dbReference>
<dbReference type="CDD" id="cd00075">
    <property type="entry name" value="HATPase"/>
    <property type="match status" value="1"/>
</dbReference>
<dbReference type="InterPro" id="IPR011047">
    <property type="entry name" value="Quinoprotein_ADH-like_sf"/>
</dbReference>
<dbReference type="InterPro" id="IPR011123">
    <property type="entry name" value="Y_Y_Y"/>
</dbReference>
<dbReference type="InterPro" id="IPR036890">
    <property type="entry name" value="HATPase_C_sf"/>
</dbReference>
<evidence type="ECO:0000256" key="3">
    <source>
        <dbReference type="ARBA" id="ARBA00022553"/>
    </source>
</evidence>
<dbReference type="Gene3D" id="1.10.287.130">
    <property type="match status" value="1"/>
</dbReference>
<dbReference type="Gene3D" id="1.10.10.60">
    <property type="entry name" value="Homeodomain-like"/>
    <property type="match status" value="1"/>
</dbReference>
<keyword evidence="17" id="KW-1185">Reference proteome</keyword>
<dbReference type="FunFam" id="3.30.565.10:FF:000006">
    <property type="entry name" value="Sensor histidine kinase WalK"/>
    <property type="match status" value="1"/>
</dbReference>
<dbReference type="GO" id="GO:0000155">
    <property type="term" value="F:phosphorelay sensor kinase activity"/>
    <property type="evidence" value="ECO:0007669"/>
    <property type="project" value="InterPro"/>
</dbReference>
<dbReference type="Gene3D" id="3.30.565.10">
    <property type="entry name" value="Histidine kinase-like ATPase, C-terminal domain"/>
    <property type="match status" value="1"/>
</dbReference>
<dbReference type="PANTHER" id="PTHR43547">
    <property type="entry name" value="TWO-COMPONENT HISTIDINE KINASE"/>
    <property type="match status" value="1"/>
</dbReference>
<keyword evidence="6" id="KW-0805">Transcription regulation</keyword>
<reference evidence="16 17" key="1">
    <citation type="submission" date="2020-02" db="EMBL/GenBank/DDBJ databases">
        <title>Draft genome sequence of two Spirosoma agri KCTC 52727 and Spirosoma terrae KCTC 52035.</title>
        <authorList>
            <person name="Rojas J."/>
            <person name="Ambika Manirajan B."/>
            <person name="Suarez C."/>
            <person name="Ratering S."/>
            <person name="Schnell S."/>
        </authorList>
    </citation>
    <scope>NUCLEOTIDE SEQUENCE [LARGE SCALE GENOMIC DNA]</scope>
    <source>
        <strain evidence="16 17">KCTC 52035</strain>
    </source>
</reference>
<keyword evidence="12" id="KW-0732">Signal</keyword>
<dbReference type="InterPro" id="IPR004358">
    <property type="entry name" value="Sig_transdc_His_kin-like_C"/>
</dbReference>
<dbReference type="InterPro" id="IPR005467">
    <property type="entry name" value="His_kinase_dom"/>
</dbReference>
<comment type="caution">
    <text evidence="16">The sequence shown here is derived from an EMBL/GenBank/DDBJ whole genome shotgun (WGS) entry which is preliminary data.</text>
</comment>
<dbReference type="EMBL" id="JAAFZH010000006">
    <property type="protein sequence ID" value="NDU96386.1"/>
    <property type="molecule type" value="Genomic_DNA"/>
</dbReference>
<dbReference type="InterPro" id="IPR018062">
    <property type="entry name" value="HTH_AraC-typ_CS"/>
</dbReference>
<dbReference type="InterPro" id="IPR003594">
    <property type="entry name" value="HATPase_dom"/>
</dbReference>
<dbReference type="InterPro" id="IPR018060">
    <property type="entry name" value="HTH_AraC"/>
</dbReference>
<feature type="transmembrane region" description="Helical" evidence="11">
    <location>
        <begin position="762"/>
        <end position="784"/>
    </location>
</feature>
<keyword evidence="11" id="KW-0812">Transmembrane</keyword>
<evidence type="ECO:0000256" key="6">
    <source>
        <dbReference type="ARBA" id="ARBA00023015"/>
    </source>
</evidence>
<feature type="coiled-coil region" evidence="10">
    <location>
        <begin position="1177"/>
        <end position="1204"/>
    </location>
</feature>
<evidence type="ECO:0000256" key="4">
    <source>
        <dbReference type="ARBA" id="ARBA00022679"/>
    </source>
</evidence>
<dbReference type="PROSITE" id="PS50110">
    <property type="entry name" value="RESPONSE_REGULATORY"/>
    <property type="match status" value="1"/>
</dbReference>
<dbReference type="Gene3D" id="3.40.50.2300">
    <property type="match status" value="1"/>
</dbReference>
<feature type="chain" id="PRO_5026689629" description="histidine kinase" evidence="12">
    <location>
        <begin position="18"/>
        <end position="1321"/>
    </location>
</feature>
<dbReference type="InterPro" id="IPR015943">
    <property type="entry name" value="WD40/YVTN_repeat-like_dom_sf"/>
</dbReference>
<feature type="domain" description="Response regulatory" evidence="15">
    <location>
        <begin position="1073"/>
        <end position="1188"/>
    </location>
</feature>
<evidence type="ECO:0000259" key="14">
    <source>
        <dbReference type="PROSITE" id="PS50109"/>
    </source>
</evidence>
<gene>
    <name evidence="16" type="ORF">GK108_16015</name>
</gene>
<dbReference type="PANTHER" id="PTHR43547:SF2">
    <property type="entry name" value="HYBRID SIGNAL TRANSDUCTION HISTIDINE KINASE C"/>
    <property type="match status" value="1"/>
</dbReference>
<evidence type="ECO:0000256" key="11">
    <source>
        <dbReference type="SAM" id="Phobius"/>
    </source>
</evidence>
<dbReference type="SUPFAM" id="SSF50965">
    <property type="entry name" value="Galactose oxidase, central domain"/>
    <property type="match status" value="1"/>
</dbReference>
<evidence type="ECO:0000256" key="9">
    <source>
        <dbReference type="PROSITE-ProRule" id="PRU00169"/>
    </source>
</evidence>
<proteinExistence type="predicted"/>
<dbReference type="InterPro" id="IPR001789">
    <property type="entry name" value="Sig_transdc_resp-reg_receiver"/>
</dbReference>
<dbReference type="GO" id="GO:0043565">
    <property type="term" value="F:sequence-specific DNA binding"/>
    <property type="evidence" value="ECO:0007669"/>
    <property type="project" value="InterPro"/>
</dbReference>
<dbReference type="Pfam" id="PF07495">
    <property type="entry name" value="Y_Y_Y"/>
    <property type="match status" value="1"/>
</dbReference>
<keyword evidence="10" id="KW-0175">Coiled coil</keyword>
<dbReference type="InterPro" id="IPR011110">
    <property type="entry name" value="Reg_prop"/>
</dbReference>
<comment type="catalytic activity">
    <reaction evidence="1">
        <text>ATP + protein L-histidine = ADP + protein N-phospho-L-histidine.</text>
        <dbReference type="EC" id="2.7.13.3"/>
    </reaction>
</comment>
<evidence type="ECO:0000313" key="16">
    <source>
        <dbReference type="EMBL" id="NDU96386.1"/>
    </source>
</evidence>
<dbReference type="SUPFAM" id="SSF52172">
    <property type="entry name" value="CheY-like"/>
    <property type="match status" value="1"/>
</dbReference>
<dbReference type="SUPFAM" id="SSF50998">
    <property type="entry name" value="Quinoprotein alcohol dehydrogenase-like"/>
    <property type="match status" value="1"/>
</dbReference>
<protein>
    <recommendedName>
        <fullName evidence="2">histidine kinase</fullName>
        <ecNumber evidence="2">2.7.13.3</ecNumber>
    </recommendedName>
</protein>
<dbReference type="PROSITE" id="PS00041">
    <property type="entry name" value="HTH_ARAC_FAMILY_1"/>
    <property type="match status" value="1"/>
</dbReference>
<dbReference type="SMART" id="SM00387">
    <property type="entry name" value="HATPase_c"/>
    <property type="match status" value="1"/>
</dbReference>
<keyword evidence="11" id="KW-1133">Transmembrane helix</keyword>
<dbReference type="Pfam" id="PF00072">
    <property type="entry name" value="Response_reg"/>
    <property type="match status" value="1"/>
</dbReference>
<dbReference type="RefSeq" id="WP_163950351.1">
    <property type="nucleotide sequence ID" value="NZ_JAAFZH010000006.1"/>
</dbReference>
<organism evidence="16 17">
    <name type="scientific">Spirosoma terrae</name>
    <dbReference type="NCBI Taxonomy" id="1968276"/>
    <lineage>
        <taxon>Bacteria</taxon>
        <taxon>Pseudomonadati</taxon>
        <taxon>Bacteroidota</taxon>
        <taxon>Cytophagia</taxon>
        <taxon>Cytophagales</taxon>
        <taxon>Cytophagaceae</taxon>
        <taxon>Spirosoma</taxon>
    </lineage>
</organism>
<evidence type="ECO:0000256" key="12">
    <source>
        <dbReference type="SAM" id="SignalP"/>
    </source>
</evidence>
<evidence type="ECO:0000256" key="2">
    <source>
        <dbReference type="ARBA" id="ARBA00012438"/>
    </source>
</evidence>
<dbReference type="EC" id="2.7.13.3" evidence="2"/>
<feature type="signal peptide" evidence="12">
    <location>
        <begin position="1"/>
        <end position="17"/>
    </location>
</feature>
<dbReference type="PRINTS" id="PR00344">
    <property type="entry name" value="BCTRLSENSOR"/>
</dbReference>
<dbReference type="InterPro" id="IPR013783">
    <property type="entry name" value="Ig-like_fold"/>
</dbReference>
<evidence type="ECO:0000256" key="10">
    <source>
        <dbReference type="SAM" id="Coils"/>
    </source>
</evidence>
<dbReference type="CDD" id="cd17574">
    <property type="entry name" value="REC_OmpR"/>
    <property type="match status" value="1"/>
</dbReference>
<evidence type="ECO:0000256" key="5">
    <source>
        <dbReference type="ARBA" id="ARBA00022777"/>
    </source>
</evidence>
<dbReference type="Gene3D" id="2.60.40.10">
    <property type="entry name" value="Immunoglobulins"/>
    <property type="match status" value="1"/>
</dbReference>